<dbReference type="InterPro" id="IPR009776">
    <property type="entry name" value="Spore_0_M"/>
</dbReference>
<keyword evidence="2" id="KW-1185">Reference proteome</keyword>
<accession>A0ABU4THM7</accession>
<name>A0ABU4THM7_9PSEU</name>
<gene>
    <name evidence="1" type="ORF">SK803_45025</name>
</gene>
<reference evidence="1 2" key="2">
    <citation type="submission" date="2023-11" db="EMBL/GenBank/DDBJ databases">
        <authorList>
            <person name="Lara A.C."/>
            <person name="Chronakova A."/>
        </authorList>
    </citation>
    <scope>NUCLEOTIDE SEQUENCE [LARGE SCALE GENOMIC DNA]</scope>
    <source>
        <strain evidence="1 2">BCCO 10_0856</strain>
    </source>
</reference>
<reference evidence="1 2" key="1">
    <citation type="submission" date="2023-11" db="EMBL/GenBank/DDBJ databases">
        <title>Lentzea sokolovensis, sp. nov., Lentzea kristufkii, sp. nov., and Lentzea miocenensis, sp. nov., rare actinobacteria from Sokolov Coal Basin, Miocene lacustrine sediment, Czech Republic.</title>
        <authorList>
            <person name="Lara A."/>
            <person name="Kotroba L."/>
            <person name="Nouioui I."/>
            <person name="Neumann-Schaal M."/>
            <person name="Mast Y."/>
            <person name="Chronakova A."/>
        </authorList>
    </citation>
    <scope>NUCLEOTIDE SEQUENCE [LARGE SCALE GENOMIC DNA]</scope>
    <source>
        <strain evidence="1 2">BCCO 10_0856</strain>
    </source>
</reference>
<organism evidence="1 2">
    <name type="scientific">Lentzea miocenica</name>
    <dbReference type="NCBI Taxonomy" id="3095431"/>
    <lineage>
        <taxon>Bacteria</taxon>
        <taxon>Bacillati</taxon>
        <taxon>Actinomycetota</taxon>
        <taxon>Actinomycetes</taxon>
        <taxon>Pseudonocardiales</taxon>
        <taxon>Pseudonocardiaceae</taxon>
        <taxon>Lentzea</taxon>
    </lineage>
</organism>
<sequence>MFKRMLSAFGVGGPSVDTVLDSPHATPGQVVTGQVRIQGGSADAEIGQVVLSLVTRVEVEHGDHEYGGVSEFLRVVVQQGVRVGAGQLVAIPFQLPIPWETPITAVGGGQLPGMTVGVRTELVIAGAPDKGDLDPVLVHPLPSQDAVLNAFGQLGFSFRSADVEAGRLHGVPQELGFYQEIEFFPPAQFAGRIQQVELTFVASPHELFVILEADRRGGMFSSGGDAFGHFRLSHQDAQVADWATSINGWLAQVAERGGAMYGHDQHGHHGGHGGHHGRGGMGMGTVVAAGAAGVVGGMVVGEMMDDAFEDFGGE</sequence>
<proteinExistence type="predicted"/>
<evidence type="ECO:0000313" key="2">
    <source>
        <dbReference type="Proteomes" id="UP001285521"/>
    </source>
</evidence>
<dbReference type="PANTHER" id="PTHR40053">
    <property type="entry name" value="SPORULATION-CONTROL PROTEIN SPO0M"/>
    <property type="match status" value="1"/>
</dbReference>
<protein>
    <submittedName>
        <fullName evidence="1">Sporulation protein</fullName>
    </submittedName>
</protein>
<comment type="caution">
    <text evidence="1">The sequence shown here is derived from an EMBL/GenBank/DDBJ whole genome shotgun (WGS) entry which is preliminary data.</text>
</comment>
<dbReference type="Proteomes" id="UP001285521">
    <property type="component" value="Unassembled WGS sequence"/>
</dbReference>
<dbReference type="PANTHER" id="PTHR40053:SF1">
    <property type="entry name" value="SPORULATION-CONTROL PROTEIN SPO0M"/>
    <property type="match status" value="1"/>
</dbReference>
<dbReference type="Pfam" id="PF07070">
    <property type="entry name" value="Spo0M"/>
    <property type="match status" value="1"/>
</dbReference>
<dbReference type="RefSeq" id="WP_319972399.1">
    <property type="nucleotide sequence ID" value="NZ_JAXAVW010000065.1"/>
</dbReference>
<dbReference type="EMBL" id="JAXAVW010000065">
    <property type="protein sequence ID" value="MDX8037403.1"/>
    <property type="molecule type" value="Genomic_DNA"/>
</dbReference>
<evidence type="ECO:0000313" key="1">
    <source>
        <dbReference type="EMBL" id="MDX8037403.1"/>
    </source>
</evidence>